<dbReference type="Proteomes" id="UP000317036">
    <property type="component" value="Unassembled WGS sequence"/>
</dbReference>
<evidence type="ECO:0000313" key="3">
    <source>
        <dbReference type="Proteomes" id="UP000317036"/>
    </source>
</evidence>
<keyword evidence="1" id="KW-0472">Membrane</keyword>
<keyword evidence="1" id="KW-0812">Transmembrane</keyword>
<keyword evidence="3" id="KW-1185">Reference proteome</keyword>
<comment type="caution">
    <text evidence="2">The sequence shown here is derived from an EMBL/GenBank/DDBJ whole genome shotgun (WGS) entry which is preliminary data.</text>
</comment>
<name>A0A559KBK7_9BACL</name>
<keyword evidence="1" id="KW-1133">Transmembrane helix</keyword>
<dbReference type="RefSeq" id="WP_144847501.1">
    <property type="nucleotide sequence ID" value="NZ_VNJI01000014.1"/>
</dbReference>
<dbReference type="AlphaFoldDB" id="A0A559KBK7"/>
<feature type="transmembrane region" description="Helical" evidence="1">
    <location>
        <begin position="12"/>
        <end position="30"/>
    </location>
</feature>
<gene>
    <name evidence="2" type="ORF">FPZ49_13675</name>
</gene>
<organism evidence="2 3">
    <name type="scientific">Paenibacillus cremeus</name>
    <dbReference type="NCBI Taxonomy" id="2163881"/>
    <lineage>
        <taxon>Bacteria</taxon>
        <taxon>Bacillati</taxon>
        <taxon>Bacillota</taxon>
        <taxon>Bacilli</taxon>
        <taxon>Bacillales</taxon>
        <taxon>Paenibacillaceae</taxon>
        <taxon>Paenibacillus</taxon>
    </lineage>
</organism>
<reference evidence="2 3" key="1">
    <citation type="submission" date="2019-07" db="EMBL/GenBank/DDBJ databases">
        <authorList>
            <person name="Kim J."/>
        </authorList>
    </citation>
    <scope>NUCLEOTIDE SEQUENCE [LARGE SCALE GENOMIC DNA]</scope>
    <source>
        <strain evidence="2 3">JC52</strain>
    </source>
</reference>
<protein>
    <submittedName>
        <fullName evidence="2">Uncharacterized protein</fullName>
    </submittedName>
</protein>
<evidence type="ECO:0000313" key="2">
    <source>
        <dbReference type="EMBL" id="TVY09483.1"/>
    </source>
</evidence>
<dbReference type="EMBL" id="VNJI01000014">
    <property type="protein sequence ID" value="TVY09483.1"/>
    <property type="molecule type" value="Genomic_DNA"/>
</dbReference>
<sequence length="76" mass="8596">MEEYIVFRMVIALLKDLILNFVIIGVFLFFVSPFVIREQQGPEPSIAQKIYIGALFGVLGVGLLFLSINVNHKRTV</sequence>
<feature type="transmembrane region" description="Helical" evidence="1">
    <location>
        <begin position="50"/>
        <end position="70"/>
    </location>
</feature>
<accession>A0A559KBK7</accession>
<evidence type="ECO:0000256" key="1">
    <source>
        <dbReference type="SAM" id="Phobius"/>
    </source>
</evidence>
<proteinExistence type="predicted"/>